<reference evidence="1" key="1">
    <citation type="submission" date="2021-06" db="EMBL/GenBank/DDBJ databases">
        <authorList>
            <person name="Kallberg Y."/>
            <person name="Tangrot J."/>
            <person name="Rosling A."/>
        </authorList>
    </citation>
    <scope>NUCLEOTIDE SEQUENCE</scope>
    <source>
        <strain evidence="1">UK204</strain>
    </source>
</reference>
<proteinExistence type="predicted"/>
<feature type="non-terminal residue" evidence="1">
    <location>
        <position position="1"/>
    </location>
</feature>
<dbReference type="OrthoDB" id="2440803at2759"/>
<accession>A0A9N9NY99</accession>
<protein>
    <submittedName>
        <fullName evidence="1">406_t:CDS:1</fullName>
    </submittedName>
</protein>
<sequence length="98" mass="10989">VVLEKAFSSEKLQLPKEQLDESSLPFPIASNISLQRYNSFVESKEISGYKLDYKKGTVYIVEMTSTEHEAVVEAVGYYFRTLYPGVPSNAPIQVLGQP</sequence>
<feature type="non-terminal residue" evidence="1">
    <location>
        <position position="98"/>
    </location>
</feature>
<dbReference type="Proteomes" id="UP000789570">
    <property type="component" value="Unassembled WGS sequence"/>
</dbReference>
<dbReference type="AlphaFoldDB" id="A0A9N9NY99"/>
<organism evidence="1 2">
    <name type="scientific">Funneliformis caledonium</name>
    <dbReference type="NCBI Taxonomy" id="1117310"/>
    <lineage>
        <taxon>Eukaryota</taxon>
        <taxon>Fungi</taxon>
        <taxon>Fungi incertae sedis</taxon>
        <taxon>Mucoromycota</taxon>
        <taxon>Glomeromycotina</taxon>
        <taxon>Glomeromycetes</taxon>
        <taxon>Glomerales</taxon>
        <taxon>Glomeraceae</taxon>
        <taxon>Funneliformis</taxon>
    </lineage>
</organism>
<name>A0A9N9NY99_9GLOM</name>
<gene>
    <name evidence="1" type="ORF">FCALED_LOCUS17560</name>
</gene>
<keyword evidence="2" id="KW-1185">Reference proteome</keyword>
<evidence type="ECO:0000313" key="2">
    <source>
        <dbReference type="Proteomes" id="UP000789570"/>
    </source>
</evidence>
<evidence type="ECO:0000313" key="1">
    <source>
        <dbReference type="EMBL" id="CAG8771464.1"/>
    </source>
</evidence>
<dbReference type="EMBL" id="CAJVPQ010027595">
    <property type="protein sequence ID" value="CAG8771464.1"/>
    <property type="molecule type" value="Genomic_DNA"/>
</dbReference>
<comment type="caution">
    <text evidence="1">The sequence shown here is derived from an EMBL/GenBank/DDBJ whole genome shotgun (WGS) entry which is preliminary data.</text>
</comment>